<evidence type="ECO:0000259" key="8">
    <source>
        <dbReference type="Pfam" id="PF20684"/>
    </source>
</evidence>
<comment type="caution">
    <text evidence="9">The sequence shown here is derived from an EMBL/GenBank/DDBJ whole genome shotgun (WGS) entry which is preliminary data.</text>
</comment>
<keyword evidence="3 7" id="KW-1133">Transmembrane helix</keyword>
<feature type="domain" description="Rhodopsin" evidence="8">
    <location>
        <begin position="27"/>
        <end position="318"/>
    </location>
</feature>
<evidence type="ECO:0000256" key="1">
    <source>
        <dbReference type="ARBA" id="ARBA00004141"/>
    </source>
</evidence>
<reference evidence="9" key="1">
    <citation type="submission" date="2023-10" db="EMBL/GenBank/DDBJ databases">
        <authorList>
            <person name="Hackl T."/>
        </authorList>
    </citation>
    <scope>NUCLEOTIDE SEQUENCE</scope>
</reference>
<sequence>MLGPYSKELMIGLAVGAIVLPTVFFALRLWARRLRRTRLSVDDWLCFGGLLVGYTCCSLQLYGELSSPESSTIPARPRLRVTYVAAVDGELGQHQALGPNGLPILDDPKFLVYERTKLAVNVLSPIGFGLVKVSIVLLYERIFHNSRPFRYAAFAMTGLLAAWALSFSFANLFICFPVTALIEPFYGKKCVDRAAVFLSTLVTDLIFDVLILAMPIPLVLRLHLPRKDRLGVLGMFLLGATQVAASHHPRERQALTDVSRVVAVSIARLVQLLEVNSQYLFFYYDETYYTSPAFFWANIELAIAVVSACLPTLKPVLNFLLPSPPKTQQKPTDYINISDPQPSSRSRGWDSYSIEADKNLIPLATLEEGRRAEPAGP</sequence>
<gene>
    <name evidence="9" type="ORF">KHLLAP_LOCUS8935</name>
</gene>
<evidence type="ECO:0000256" key="3">
    <source>
        <dbReference type="ARBA" id="ARBA00022989"/>
    </source>
</evidence>
<organism evidence="9 10">
    <name type="scientific">Anthostomella pinea</name>
    <dbReference type="NCBI Taxonomy" id="933095"/>
    <lineage>
        <taxon>Eukaryota</taxon>
        <taxon>Fungi</taxon>
        <taxon>Dikarya</taxon>
        <taxon>Ascomycota</taxon>
        <taxon>Pezizomycotina</taxon>
        <taxon>Sordariomycetes</taxon>
        <taxon>Xylariomycetidae</taxon>
        <taxon>Xylariales</taxon>
        <taxon>Xylariaceae</taxon>
        <taxon>Anthostomella</taxon>
    </lineage>
</organism>
<accession>A0AAI8VP12</accession>
<evidence type="ECO:0000313" key="9">
    <source>
        <dbReference type="EMBL" id="CAJ2508467.1"/>
    </source>
</evidence>
<comment type="similarity">
    <text evidence="5">Belongs to the SAT4 family.</text>
</comment>
<dbReference type="PANTHER" id="PTHR33048:SF134">
    <property type="entry name" value="INTEGRAL MEMBRANE PROTEIN"/>
    <property type="match status" value="1"/>
</dbReference>
<evidence type="ECO:0000256" key="4">
    <source>
        <dbReference type="ARBA" id="ARBA00023136"/>
    </source>
</evidence>
<comment type="subcellular location">
    <subcellularLocation>
        <location evidence="1">Membrane</location>
        <topology evidence="1">Multi-pass membrane protein</topology>
    </subcellularLocation>
</comment>
<keyword evidence="4 7" id="KW-0472">Membrane</keyword>
<feature type="transmembrane region" description="Helical" evidence="7">
    <location>
        <begin position="12"/>
        <end position="31"/>
    </location>
</feature>
<evidence type="ECO:0000256" key="5">
    <source>
        <dbReference type="ARBA" id="ARBA00038359"/>
    </source>
</evidence>
<protein>
    <submittedName>
        <fullName evidence="9">Uu.00g134930.m01.CDS01</fullName>
    </submittedName>
</protein>
<dbReference type="InterPro" id="IPR052337">
    <property type="entry name" value="SAT4-like"/>
</dbReference>
<feature type="transmembrane region" description="Helical" evidence="7">
    <location>
        <begin position="151"/>
        <end position="174"/>
    </location>
</feature>
<dbReference type="GO" id="GO:0016020">
    <property type="term" value="C:membrane"/>
    <property type="evidence" value="ECO:0007669"/>
    <property type="project" value="UniProtKB-SubCell"/>
</dbReference>
<evidence type="ECO:0000256" key="7">
    <source>
        <dbReference type="SAM" id="Phobius"/>
    </source>
</evidence>
<dbReference type="PANTHER" id="PTHR33048">
    <property type="entry name" value="PTH11-LIKE INTEGRAL MEMBRANE PROTEIN (AFU_ORTHOLOGUE AFUA_5G11245)"/>
    <property type="match status" value="1"/>
</dbReference>
<keyword evidence="2 7" id="KW-0812">Transmembrane</keyword>
<keyword evidence="10" id="KW-1185">Reference proteome</keyword>
<feature type="region of interest" description="Disordered" evidence="6">
    <location>
        <begin position="326"/>
        <end position="349"/>
    </location>
</feature>
<feature type="transmembrane region" description="Helical" evidence="7">
    <location>
        <begin position="118"/>
        <end position="139"/>
    </location>
</feature>
<evidence type="ECO:0000256" key="2">
    <source>
        <dbReference type="ARBA" id="ARBA00022692"/>
    </source>
</evidence>
<proteinExistence type="inferred from homology"/>
<dbReference type="Pfam" id="PF20684">
    <property type="entry name" value="Fung_rhodopsin"/>
    <property type="match status" value="1"/>
</dbReference>
<evidence type="ECO:0000256" key="6">
    <source>
        <dbReference type="SAM" id="MobiDB-lite"/>
    </source>
</evidence>
<name>A0AAI8VP12_9PEZI</name>
<dbReference type="AlphaFoldDB" id="A0AAI8VP12"/>
<evidence type="ECO:0000313" key="10">
    <source>
        <dbReference type="Proteomes" id="UP001295740"/>
    </source>
</evidence>
<dbReference type="Proteomes" id="UP001295740">
    <property type="component" value="Unassembled WGS sequence"/>
</dbReference>
<dbReference type="EMBL" id="CAUWAG010000011">
    <property type="protein sequence ID" value="CAJ2508467.1"/>
    <property type="molecule type" value="Genomic_DNA"/>
</dbReference>
<feature type="transmembrane region" description="Helical" evidence="7">
    <location>
        <begin position="194"/>
        <end position="218"/>
    </location>
</feature>
<dbReference type="InterPro" id="IPR049326">
    <property type="entry name" value="Rhodopsin_dom_fungi"/>
</dbReference>